<dbReference type="GO" id="GO:0015920">
    <property type="term" value="P:lipopolysaccharide transport"/>
    <property type="evidence" value="ECO:0007669"/>
    <property type="project" value="InterPro"/>
</dbReference>
<evidence type="ECO:0000256" key="3">
    <source>
        <dbReference type="ARBA" id="ARBA00022764"/>
    </source>
</evidence>
<dbReference type="Proteomes" id="UP000238730">
    <property type="component" value="Unassembled WGS sequence"/>
</dbReference>
<sequence length="165" mass="17972">MKLKLFAAGCMLLLSSSTWAEKADTQLPIHLAAITQDVDVINNITTLTGKVDITQGGVQIKADKAVIKLDSKTKALKSVEVYGKPAYFHRVMEDGKVVDGESLYGIYTPTNNMMVLKDKAKITQNGSTIQAAEISYNLASQVMKAKGSKSRQVNTVLLPENLNNR</sequence>
<feature type="signal peptide" evidence="4">
    <location>
        <begin position="1"/>
        <end position="20"/>
    </location>
</feature>
<protein>
    <submittedName>
        <fullName evidence="6">Lipopolysaccharide transport periplasmic protein LptA</fullName>
    </submittedName>
</protein>
<dbReference type="Pfam" id="PF03968">
    <property type="entry name" value="LptD_N"/>
    <property type="match status" value="1"/>
</dbReference>
<dbReference type="GO" id="GO:0017089">
    <property type="term" value="F:glycolipid transfer activity"/>
    <property type="evidence" value="ECO:0007669"/>
    <property type="project" value="TreeGrafter"/>
</dbReference>
<dbReference type="NCBIfam" id="TIGR03002">
    <property type="entry name" value="outer_YhbN_LptA"/>
    <property type="match status" value="1"/>
</dbReference>
<keyword evidence="1" id="KW-0813">Transport</keyword>
<keyword evidence="3" id="KW-0574">Periplasm</keyword>
<evidence type="ECO:0000256" key="2">
    <source>
        <dbReference type="ARBA" id="ARBA00022729"/>
    </source>
</evidence>
<dbReference type="GO" id="GO:0030288">
    <property type="term" value="C:outer membrane-bounded periplasmic space"/>
    <property type="evidence" value="ECO:0007669"/>
    <property type="project" value="TreeGrafter"/>
</dbReference>
<evidence type="ECO:0000256" key="1">
    <source>
        <dbReference type="ARBA" id="ARBA00022448"/>
    </source>
</evidence>
<dbReference type="OrthoDB" id="5295619at2"/>
<dbReference type="PANTHER" id="PTHR36504">
    <property type="entry name" value="LIPOPOLYSACCHARIDE EXPORT SYSTEM PROTEIN LPTA"/>
    <property type="match status" value="1"/>
</dbReference>
<dbReference type="PANTHER" id="PTHR36504:SF1">
    <property type="entry name" value="LIPOPOLYSACCHARIDE EXPORT SYSTEM PROTEIN LPTA"/>
    <property type="match status" value="1"/>
</dbReference>
<comment type="caution">
    <text evidence="6">The sequence shown here is derived from an EMBL/GenBank/DDBJ whole genome shotgun (WGS) entry which is preliminary data.</text>
</comment>
<proteinExistence type="predicted"/>
<dbReference type="GO" id="GO:0009279">
    <property type="term" value="C:cell outer membrane"/>
    <property type="evidence" value="ECO:0007669"/>
    <property type="project" value="TreeGrafter"/>
</dbReference>
<feature type="chain" id="PRO_5015509957" evidence="4">
    <location>
        <begin position="21"/>
        <end position="165"/>
    </location>
</feature>
<keyword evidence="2 4" id="KW-0732">Signal</keyword>
<evidence type="ECO:0000313" key="6">
    <source>
        <dbReference type="EMBL" id="PQJ62142.1"/>
    </source>
</evidence>
<dbReference type="RefSeq" id="WP_105061969.1">
    <property type="nucleotide sequence ID" value="NZ_MSCJ01000003.1"/>
</dbReference>
<dbReference type="InterPro" id="IPR005653">
    <property type="entry name" value="OstA-like_N"/>
</dbReference>
<organism evidence="6 7">
    <name type="scientific">Photobacterium angustum</name>
    <dbReference type="NCBI Taxonomy" id="661"/>
    <lineage>
        <taxon>Bacteria</taxon>
        <taxon>Pseudomonadati</taxon>
        <taxon>Pseudomonadota</taxon>
        <taxon>Gammaproteobacteria</taxon>
        <taxon>Vibrionales</taxon>
        <taxon>Vibrionaceae</taxon>
        <taxon>Photobacterium</taxon>
    </lineage>
</organism>
<gene>
    <name evidence="6" type="ORF">BTO08_18015</name>
</gene>
<dbReference type="Gene3D" id="2.60.450.10">
    <property type="entry name" value="Lipopolysaccharide (LPS) transport protein A like domain"/>
    <property type="match status" value="1"/>
</dbReference>
<evidence type="ECO:0000256" key="4">
    <source>
        <dbReference type="SAM" id="SignalP"/>
    </source>
</evidence>
<evidence type="ECO:0000259" key="5">
    <source>
        <dbReference type="Pfam" id="PF03968"/>
    </source>
</evidence>
<evidence type="ECO:0000313" key="7">
    <source>
        <dbReference type="Proteomes" id="UP000238730"/>
    </source>
</evidence>
<dbReference type="InterPro" id="IPR014340">
    <property type="entry name" value="LptA"/>
</dbReference>
<reference evidence="6 7" key="1">
    <citation type="submission" date="2016-12" db="EMBL/GenBank/DDBJ databases">
        <title>Diversity of luminous bacteria.</title>
        <authorList>
            <person name="Yoshizawa S."/>
            <person name="Kogure K."/>
        </authorList>
    </citation>
    <scope>NUCLEOTIDE SEQUENCE [LARGE SCALE GENOMIC DNA]</scope>
    <source>
        <strain evidence="6 7">LC1-200</strain>
    </source>
</reference>
<dbReference type="EMBL" id="MSCJ01000003">
    <property type="protein sequence ID" value="PQJ62142.1"/>
    <property type="molecule type" value="Genomic_DNA"/>
</dbReference>
<accession>A0A2S7VK67</accession>
<dbReference type="GO" id="GO:0001530">
    <property type="term" value="F:lipopolysaccharide binding"/>
    <property type="evidence" value="ECO:0007669"/>
    <property type="project" value="InterPro"/>
</dbReference>
<dbReference type="InterPro" id="IPR052037">
    <property type="entry name" value="LPS_export_LptA"/>
</dbReference>
<feature type="domain" description="Organic solvent tolerance-like N-terminal" evidence="5">
    <location>
        <begin position="32"/>
        <end position="141"/>
    </location>
</feature>
<name>A0A2S7VK67_PHOAN</name>
<dbReference type="AlphaFoldDB" id="A0A2S7VK67"/>